<dbReference type="PANTHER" id="PTHR11910">
    <property type="entry name" value="ATP SYNTHASE DELTA CHAIN"/>
    <property type="match status" value="1"/>
</dbReference>
<dbReference type="SUPFAM" id="SSF47928">
    <property type="entry name" value="N-terminal domain of the delta subunit of the F1F0-ATP synthase"/>
    <property type="match status" value="1"/>
</dbReference>
<accession>A0A160TDI5</accession>
<dbReference type="HAMAP" id="MF_01416">
    <property type="entry name" value="ATP_synth_delta_bact"/>
    <property type="match status" value="1"/>
</dbReference>
<keyword evidence="3" id="KW-0375">Hydrogen ion transport</keyword>
<organism evidence="7">
    <name type="scientific">hydrothermal vent metagenome</name>
    <dbReference type="NCBI Taxonomy" id="652676"/>
    <lineage>
        <taxon>unclassified sequences</taxon>
        <taxon>metagenomes</taxon>
        <taxon>ecological metagenomes</taxon>
    </lineage>
</organism>
<name>A0A160TDI5_9ZZZZ</name>
<evidence type="ECO:0000256" key="2">
    <source>
        <dbReference type="ARBA" id="ARBA00022448"/>
    </source>
</evidence>
<evidence type="ECO:0000313" key="7">
    <source>
        <dbReference type="EMBL" id="CUS42051.1"/>
    </source>
</evidence>
<dbReference type="GO" id="GO:0016020">
    <property type="term" value="C:membrane"/>
    <property type="evidence" value="ECO:0007669"/>
    <property type="project" value="UniProtKB-SubCell"/>
</dbReference>
<evidence type="ECO:0000256" key="1">
    <source>
        <dbReference type="ARBA" id="ARBA00004370"/>
    </source>
</evidence>
<evidence type="ECO:0000256" key="4">
    <source>
        <dbReference type="ARBA" id="ARBA00023065"/>
    </source>
</evidence>
<dbReference type="GO" id="GO:0046933">
    <property type="term" value="F:proton-transporting ATP synthase activity, rotational mechanism"/>
    <property type="evidence" value="ECO:0007669"/>
    <property type="project" value="InterPro"/>
</dbReference>
<dbReference type="InterPro" id="IPR026015">
    <property type="entry name" value="ATP_synth_OSCP/delta_N_sf"/>
</dbReference>
<dbReference type="EC" id="3.6.3.14" evidence="7"/>
<proteinExistence type="inferred from homology"/>
<evidence type="ECO:0000256" key="3">
    <source>
        <dbReference type="ARBA" id="ARBA00022781"/>
    </source>
</evidence>
<protein>
    <submittedName>
        <fullName evidence="7">ATP synthase delta chain</fullName>
        <ecNumber evidence="7">3.6.3.14</ecNumber>
    </submittedName>
</protein>
<dbReference type="AlphaFoldDB" id="A0A160TDI5"/>
<keyword evidence="7" id="KW-0378">Hydrolase</keyword>
<keyword evidence="2" id="KW-0813">Transport</keyword>
<dbReference type="EMBL" id="CZQC01000061">
    <property type="protein sequence ID" value="CUS42051.1"/>
    <property type="molecule type" value="Genomic_DNA"/>
</dbReference>
<evidence type="ECO:0000256" key="5">
    <source>
        <dbReference type="ARBA" id="ARBA00023136"/>
    </source>
</evidence>
<dbReference type="InterPro" id="IPR020781">
    <property type="entry name" value="ATPase_OSCP/d_CS"/>
</dbReference>
<reference evidence="7" key="1">
    <citation type="submission" date="2015-10" db="EMBL/GenBank/DDBJ databases">
        <authorList>
            <person name="Gilbert D.G."/>
        </authorList>
    </citation>
    <scope>NUCLEOTIDE SEQUENCE</scope>
</reference>
<dbReference type="InterPro" id="IPR000711">
    <property type="entry name" value="ATPase_OSCP/dsu"/>
</dbReference>
<dbReference type="Pfam" id="PF00213">
    <property type="entry name" value="OSCP"/>
    <property type="match status" value="1"/>
</dbReference>
<dbReference type="PRINTS" id="PR00125">
    <property type="entry name" value="ATPASEDELTA"/>
</dbReference>
<dbReference type="GO" id="GO:0016787">
    <property type="term" value="F:hydrolase activity"/>
    <property type="evidence" value="ECO:0007669"/>
    <property type="project" value="UniProtKB-KW"/>
</dbReference>
<gene>
    <name evidence="7" type="ORF">MGWOODY_Tha1333</name>
</gene>
<evidence type="ECO:0000256" key="6">
    <source>
        <dbReference type="ARBA" id="ARBA00023310"/>
    </source>
</evidence>
<sequence length="178" mass="18961">MAELTTLARPYAKAVFAEASEKKALDAWSEDLALLSAVSADAGMLKVTGHPSLTSKQQAQALIDVCGDKLNEAAKNLVAVLSENKRLALLPEIAALYEEMKAQLQNTVDVVVTSAFELTSEQAEKLTQSLKARLQCDVRMTSEIDETLVGGAIIRAGDLVIDGSVKGKLSKLAEAMKS</sequence>
<dbReference type="NCBIfam" id="TIGR01145">
    <property type="entry name" value="ATP_synt_delta"/>
    <property type="match status" value="1"/>
</dbReference>
<keyword evidence="6" id="KW-0066">ATP synthesis</keyword>
<keyword evidence="5" id="KW-0472">Membrane</keyword>
<dbReference type="NCBIfam" id="NF004402">
    <property type="entry name" value="PRK05758.2-2"/>
    <property type="match status" value="1"/>
</dbReference>
<dbReference type="PROSITE" id="PS00389">
    <property type="entry name" value="ATPASE_DELTA"/>
    <property type="match status" value="1"/>
</dbReference>
<comment type="subcellular location">
    <subcellularLocation>
        <location evidence="1">Membrane</location>
    </subcellularLocation>
</comment>
<keyword evidence="4" id="KW-0406">Ion transport</keyword>
<dbReference type="Gene3D" id="1.10.520.20">
    <property type="entry name" value="N-terminal domain of the delta subunit of the F1F0-ATP synthase"/>
    <property type="match status" value="1"/>
</dbReference>